<evidence type="ECO:0000256" key="1">
    <source>
        <dbReference type="SAM" id="MobiDB-lite"/>
    </source>
</evidence>
<gene>
    <name evidence="3" type="ORF">CLEI1391_LOCUS12986</name>
</gene>
<feature type="compositionally biased region" description="Polar residues" evidence="1">
    <location>
        <begin position="120"/>
        <end position="132"/>
    </location>
</feature>
<name>A0A7S0RSU2_9CHLO</name>
<feature type="transmembrane region" description="Helical" evidence="2">
    <location>
        <begin position="184"/>
        <end position="204"/>
    </location>
</feature>
<keyword evidence="2" id="KW-0472">Membrane</keyword>
<dbReference type="AlphaFoldDB" id="A0A7S0RSU2"/>
<feature type="transmembrane region" description="Helical" evidence="2">
    <location>
        <begin position="151"/>
        <end position="172"/>
    </location>
</feature>
<organism evidence="3">
    <name type="scientific">Chlamydomonas leiostraca</name>
    <dbReference type="NCBI Taxonomy" id="1034604"/>
    <lineage>
        <taxon>Eukaryota</taxon>
        <taxon>Viridiplantae</taxon>
        <taxon>Chlorophyta</taxon>
        <taxon>core chlorophytes</taxon>
        <taxon>Chlorophyceae</taxon>
        <taxon>CS clade</taxon>
        <taxon>Chlamydomonadales</taxon>
        <taxon>Chlamydomonadaceae</taxon>
        <taxon>Chlamydomonas</taxon>
    </lineage>
</organism>
<accession>A0A7S0RSU2</accession>
<protein>
    <submittedName>
        <fullName evidence="3">Uncharacterized protein</fullName>
    </submittedName>
</protein>
<keyword evidence="2" id="KW-0812">Transmembrane</keyword>
<reference evidence="3" key="1">
    <citation type="submission" date="2021-01" db="EMBL/GenBank/DDBJ databases">
        <authorList>
            <person name="Corre E."/>
            <person name="Pelletier E."/>
            <person name="Niang G."/>
            <person name="Scheremetjew M."/>
            <person name="Finn R."/>
            <person name="Kale V."/>
            <person name="Holt S."/>
            <person name="Cochrane G."/>
            <person name="Meng A."/>
            <person name="Brown T."/>
            <person name="Cohen L."/>
        </authorList>
    </citation>
    <scope>NUCLEOTIDE SEQUENCE</scope>
    <source>
        <strain evidence="3">SAG 11-49</strain>
    </source>
</reference>
<feature type="region of interest" description="Disordered" evidence="1">
    <location>
        <begin position="100"/>
        <end position="132"/>
    </location>
</feature>
<sequence length="214" mass="22704">MHLKLNARFRPFNQPDSHVWSIKPTFARAPHAMVQGAPSCSVQTNAEARPQQLIQTERTVLDPDVGPSPSEPRPTAGGNGSTATQSVSLVSAASSASVKGQAVQTSQQGTGSPGGPPVASKSNQAEEAENQSQLRVEDAWQEFEQKLEADLATVGTTILGILGVIIFWRGVWSLLDYILGDGPLGDLFCILAGLGIILYIRLAGLRVGSFWPSS</sequence>
<proteinExistence type="predicted"/>
<keyword evidence="2" id="KW-1133">Transmembrane helix</keyword>
<evidence type="ECO:0000256" key="2">
    <source>
        <dbReference type="SAM" id="Phobius"/>
    </source>
</evidence>
<feature type="region of interest" description="Disordered" evidence="1">
    <location>
        <begin position="57"/>
        <end position="87"/>
    </location>
</feature>
<evidence type="ECO:0000313" key="3">
    <source>
        <dbReference type="EMBL" id="CAD8686589.1"/>
    </source>
</evidence>
<feature type="compositionally biased region" description="Low complexity" evidence="1">
    <location>
        <begin position="100"/>
        <end position="110"/>
    </location>
</feature>
<dbReference type="EMBL" id="HBFB01022980">
    <property type="protein sequence ID" value="CAD8686589.1"/>
    <property type="molecule type" value="Transcribed_RNA"/>
</dbReference>